<evidence type="ECO:0000256" key="2">
    <source>
        <dbReference type="ARBA" id="ARBA00023015"/>
    </source>
</evidence>
<dbReference type="InterPro" id="IPR013249">
    <property type="entry name" value="RNA_pol_sigma70_r4_t2"/>
</dbReference>
<gene>
    <name evidence="7" type="ORF">AAGT95_12885</name>
</gene>
<feature type="domain" description="RNA polymerase sigma-70 region 2" evidence="5">
    <location>
        <begin position="33"/>
        <end position="101"/>
    </location>
</feature>
<evidence type="ECO:0000256" key="3">
    <source>
        <dbReference type="ARBA" id="ARBA00023082"/>
    </source>
</evidence>
<dbReference type="InterPro" id="IPR014284">
    <property type="entry name" value="RNA_pol_sigma-70_dom"/>
</dbReference>
<evidence type="ECO:0000313" key="8">
    <source>
        <dbReference type="Proteomes" id="UP001453229"/>
    </source>
</evidence>
<organism evidence="7 8">
    <name type="scientific">Salinicola lusitanus</name>
    <dbReference type="NCBI Taxonomy" id="1949085"/>
    <lineage>
        <taxon>Bacteria</taxon>
        <taxon>Pseudomonadati</taxon>
        <taxon>Pseudomonadota</taxon>
        <taxon>Gammaproteobacteria</taxon>
        <taxon>Oceanospirillales</taxon>
        <taxon>Halomonadaceae</taxon>
        <taxon>Salinicola</taxon>
    </lineage>
</organism>
<reference evidence="7 8" key="1">
    <citation type="submission" date="2024-04" db="EMBL/GenBank/DDBJ databases">
        <title>Salinicola lusitanus LLJ914,a marine bacterium isolated from the Okinawa Trough.</title>
        <authorList>
            <person name="Li J."/>
        </authorList>
    </citation>
    <scope>NUCLEOTIDE SEQUENCE [LARGE SCALE GENOMIC DNA]</scope>
    <source>
        <strain evidence="7 8">LLJ914</strain>
    </source>
</reference>
<dbReference type="NCBIfam" id="TIGR02937">
    <property type="entry name" value="sigma70-ECF"/>
    <property type="match status" value="1"/>
</dbReference>
<dbReference type="RefSeq" id="WP_240612376.1">
    <property type="nucleotide sequence ID" value="NZ_CP151919.1"/>
</dbReference>
<name>A0ABZ3CNL0_9GAMM</name>
<evidence type="ECO:0000256" key="1">
    <source>
        <dbReference type="ARBA" id="ARBA00010641"/>
    </source>
</evidence>
<dbReference type="Pfam" id="PF04542">
    <property type="entry name" value="Sigma70_r2"/>
    <property type="match status" value="1"/>
</dbReference>
<protein>
    <submittedName>
        <fullName evidence="7">Sigma-70 family RNA polymerase sigma factor</fullName>
    </submittedName>
</protein>
<evidence type="ECO:0000259" key="5">
    <source>
        <dbReference type="Pfam" id="PF04542"/>
    </source>
</evidence>
<dbReference type="InterPro" id="IPR013324">
    <property type="entry name" value="RNA_pol_sigma_r3/r4-like"/>
</dbReference>
<keyword evidence="2" id="KW-0805">Transcription regulation</keyword>
<keyword evidence="4" id="KW-0804">Transcription</keyword>
<evidence type="ECO:0000259" key="6">
    <source>
        <dbReference type="Pfam" id="PF08281"/>
    </source>
</evidence>
<comment type="similarity">
    <text evidence="1">Belongs to the sigma-70 factor family. ECF subfamily.</text>
</comment>
<accession>A0ABZ3CNL0</accession>
<dbReference type="InterPro" id="IPR007627">
    <property type="entry name" value="RNA_pol_sigma70_r2"/>
</dbReference>
<dbReference type="Gene3D" id="1.10.1740.10">
    <property type="match status" value="1"/>
</dbReference>
<evidence type="ECO:0000313" key="7">
    <source>
        <dbReference type="EMBL" id="XAD52738.1"/>
    </source>
</evidence>
<evidence type="ECO:0000256" key="4">
    <source>
        <dbReference type="ARBA" id="ARBA00023163"/>
    </source>
</evidence>
<dbReference type="Proteomes" id="UP001453229">
    <property type="component" value="Chromosome"/>
</dbReference>
<dbReference type="SUPFAM" id="SSF88659">
    <property type="entry name" value="Sigma3 and sigma4 domains of RNA polymerase sigma factors"/>
    <property type="match status" value="1"/>
</dbReference>
<proteinExistence type="inferred from homology"/>
<dbReference type="EMBL" id="CP151919">
    <property type="protein sequence ID" value="XAD52738.1"/>
    <property type="molecule type" value="Genomic_DNA"/>
</dbReference>
<dbReference type="Gene3D" id="1.10.10.10">
    <property type="entry name" value="Winged helix-like DNA-binding domain superfamily/Winged helix DNA-binding domain"/>
    <property type="match status" value="1"/>
</dbReference>
<feature type="domain" description="RNA polymerase sigma factor 70 region 4 type 2" evidence="6">
    <location>
        <begin position="136"/>
        <end position="187"/>
    </location>
</feature>
<dbReference type="InterPro" id="IPR036388">
    <property type="entry name" value="WH-like_DNA-bd_sf"/>
</dbReference>
<dbReference type="InterPro" id="IPR039425">
    <property type="entry name" value="RNA_pol_sigma-70-like"/>
</dbReference>
<keyword evidence="8" id="KW-1185">Reference proteome</keyword>
<dbReference type="PANTHER" id="PTHR43133:SF62">
    <property type="entry name" value="RNA POLYMERASE SIGMA FACTOR SIGZ"/>
    <property type="match status" value="1"/>
</dbReference>
<dbReference type="Pfam" id="PF08281">
    <property type="entry name" value="Sigma70_r4_2"/>
    <property type="match status" value="1"/>
</dbReference>
<dbReference type="InterPro" id="IPR013325">
    <property type="entry name" value="RNA_pol_sigma_r2"/>
</dbReference>
<dbReference type="PANTHER" id="PTHR43133">
    <property type="entry name" value="RNA POLYMERASE ECF-TYPE SIGMA FACTO"/>
    <property type="match status" value="1"/>
</dbReference>
<keyword evidence="3" id="KW-0731">Sigma factor</keyword>
<dbReference type="SUPFAM" id="SSF88946">
    <property type="entry name" value="Sigma2 domain of RNA polymerase sigma factors"/>
    <property type="match status" value="1"/>
</dbReference>
<sequence length="192" mass="21576">MTDDVAAFNPSAADHGALLEACARGERQALQQLYAQEGSRLLGVVVRIVGDRGIAEDIIHDAFVNIWNKAHTFDATRGSGKTWIFSVARHLALNHVRTRHREVTVDDETADRLDAERAHEVETDMQDHFDWLGHGDLDRCLAQLAPERRNCLFHAYVDGFSHPEIATRMDRPLGTVKAWIKRSLAALRECLS</sequence>